<keyword evidence="2" id="KW-0575">Peroxidase</keyword>
<keyword evidence="4" id="KW-0479">Metal-binding</keyword>
<dbReference type="AlphaFoldDB" id="A0AAV9PIF8"/>
<evidence type="ECO:0000256" key="7">
    <source>
        <dbReference type="ARBA" id="ARBA00025795"/>
    </source>
</evidence>
<evidence type="ECO:0000256" key="5">
    <source>
        <dbReference type="ARBA" id="ARBA00023002"/>
    </source>
</evidence>
<evidence type="ECO:0000256" key="2">
    <source>
        <dbReference type="ARBA" id="ARBA00022559"/>
    </source>
</evidence>
<evidence type="ECO:0000313" key="11">
    <source>
        <dbReference type="EMBL" id="KAK5172259.1"/>
    </source>
</evidence>
<evidence type="ECO:0000256" key="4">
    <source>
        <dbReference type="ARBA" id="ARBA00022723"/>
    </source>
</evidence>
<feature type="domain" description="Heme haloperoxidase family profile" evidence="10">
    <location>
        <begin position="85"/>
        <end position="317"/>
    </location>
</feature>
<evidence type="ECO:0000259" key="10">
    <source>
        <dbReference type="PROSITE" id="PS51405"/>
    </source>
</evidence>
<evidence type="ECO:0000313" key="12">
    <source>
        <dbReference type="Proteomes" id="UP001337655"/>
    </source>
</evidence>
<evidence type="ECO:0000256" key="1">
    <source>
        <dbReference type="ARBA" id="ARBA00001970"/>
    </source>
</evidence>
<dbReference type="GO" id="GO:0046872">
    <property type="term" value="F:metal ion binding"/>
    <property type="evidence" value="ECO:0007669"/>
    <property type="project" value="UniProtKB-KW"/>
</dbReference>
<dbReference type="SUPFAM" id="SSF47571">
    <property type="entry name" value="Cloroperoxidase"/>
    <property type="match status" value="1"/>
</dbReference>
<dbReference type="GO" id="GO:0004601">
    <property type="term" value="F:peroxidase activity"/>
    <property type="evidence" value="ECO:0007669"/>
    <property type="project" value="UniProtKB-KW"/>
</dbReference>
<evidence type="ECO:0000256" key="8">
    <source>
        <dbReference type="SAM" id="MobiDB-lite"/>
    </source>
</evidence>
<keyword evidence="6" id="KW-0408">Iron</keyword>
<dbReference type="InterPro" id="IPR036851">
    <property type="entry name" value="Chloroperoxidase-like_sf"/>
</dbReference>
<comment type="similarity">
    <text evidence="7">Belongs to the chloroperoxidase family.</text>
</comment>
<feature type="signal peptide" evidence="9">
    <location>
        <begin position="1"/>
        <end position="16"/>
    </location>
</feature>
<keyword evidence="5" id="KW-0560">Oxidoreductase</keyword>
<dbReference type="PANTHER" id="PTHR33577:SF1">
    <property type="entry name" value="HEME HALOPEROXIDASE FAMILY PROFILE DOMAIN-CONTAINING PROTEIN"/>
    <property type="match status" value="1"/>
</dbReference>
<feature type="chain" id="PRO_5043754250" description="Heme haloperoxidase family profile domain-containing protein" evidence="9">
    <location>
        <begin position="17"/>
        <end position="449"/>
    </location>
</feature>
<dbReference type="PROSITE" id="PS51405">
    <property type="entry name" value="HEME_HALOPEROXIDASE"/>
    <property type="match status" value="1"/>
</dbReference>
<protein>
    <recommendedName>
        <fullName evidence="10">Heme haloperoxidase family profile domain-containing protein</fullName>
    </recommendedName>
</protein>
<keyword evidence="12" id="KW-1185">Reference proteome</keyword>
<dbReference type="EMBL" id="JAVRRT010000005">
    <property type="protein sequence ID" value="KAK5172259.1"/>
    <property type="molecule type" value="Genomic_DNA"/>
</dbReference>
<dbReference type="Gene3D" id="1.10.489.10">
    <property type="entry name" value="Chloroperoxidase-like"/>
    <property type="match status" value="1"/>
</dbReference>
<comment type="caution">
    <text evidence="11">The sequence shown here is derived from an EMBL/GenBank/DDBJ whole genome shotgun (WGS) entry which is preliminary data.</text>
</comment>
<sequence length="449" mass="49202">MKTSFVLATAVGLASAFPGMAGINMKEEGMKMLKERHDAEQQEKRQLGDVLDGVGDLVGGLLDDVKGLLGSVASAVDPDNKRPEPGYEFQAPKKGDSRGPCPALNTLANHGYLPRDGYVSFDQILEATARGFNMGADLATVLGVFTTLTDANITEQSWYLGSSPEHLGGLNRHDTVEADISPNREDYYLGCGDNHHLSSRLFKQNVALAAQNPSKEFDFETMGNQFAMNADFSLKNNPFIYYFPFPSIVSVVAYNFYPQFFSNGTFGAGGVANYESISSILGAKLNKKTGEFQYVPERFPDNWYRRATPYGAVQALTEGFTGIYPYNPVPMPIPQIGTDNFSPQTLLCDIYNGINSITPLALGGALEQTGDTISWAVQKLIDVGLDATTLGCPKNSISPNFKLYPNKKQKGGPLRLPRSQYRWTGSNKYNRVYFTEAPTQPMCKHVSKP</sequence>
<gene>
    <name evidence="11" type="ORF">LTR77_003897</name>
</gene>
<evidence type="ECO:0000256" key="9">
    <source>
        <dbReference type="SAM" id="SignalP"/>
    </source>
</evidence>
<evidence type="ECO:0000256" key="3">
    <source>
        <dbReference type="ARBA" id="ARBA00022617"/>
    </source>
</evidence>
<name>A0AAV9PIF8_9PEZI</name>
<feature type="region of interest" description="Disordered" evidence="8">
    <location>
        <begin position="74"/>
        <end position="98"/>
    </location>
</feature>
<proteinExistence type="inferred from homology"/>
<feature type="compositionally biased region" description="Basic and acidic residues" evidence="8">
    <location>
        <begin position="78"/>
        <end position="97"/>
    </location>
</feature>
<dbReference type="Proteomes" id="UP001337655">
    <property type="component" value="Unassembled WGS sequence"/>
</dbReference>
<keyword evidence="9" id="KW-0732">Signal</keyword>
<dbReference type="GeneID" id="89925243"/>
<dbReference type="InterPro" id="IPR000028">
    <property type="entry name" value="Chloroperoxidase"/>
</dbReference>
<dbReference type="RefSeq" id="XP_064661103.1">
    <property type="nucleotide sequence ID" value="XM_064801152.1"/>
</dbReference>
<dbReference type="Pfam" id="PF01328">
    <property type="entry name" value="Peroxidase_2"/>
    <property type="match status" value="1"/>
</dbReference>
<evidence type="ECO:0000256" key="6">
    <source>
        <dbReference type="ARBA" id="ARBA00023004"/>
    </source>
</evidence>
<organism evidence="11 12">
    <name type="scientific">Saxophila tyrrhenica</name>
    <dbReference type="NCBI Taxonomy" id="1690608"/>
    <lineage>
        <taxon>Eukaryota</taxon>
        <taxon>Fungi</taxon>
        <taxon>Dikarya</taxon>
        <taxon>Ascomycota</taxon>
        <taxon>Pezizomycotina</taxon>
        <taxon>Dothideomycetes</taxon>
        <taxon>Dothideomycetidae</taxon>
        <taxon>Mycosphaerellales</taxon>
        <taxon>Extremaceae</taxon>
        <taxon>Saxophila</taxon>
    </lineage>
</organism>
<keyword evidence="3" id="KW-0349">Heme</keyword>
<accession>A0AAV9PIF8</accession>
<dbReference type="PANTHER" id="PTHR33577">
    <property type="entry name" value="STERIGMATOCYSTIN BIOSYNTHESIS PEROXIDASE STCC-RELATED"/>
    <property type="match status" value="1"/>
</dbReference>
<comment type="cofactor">
    <cofactor evidence="1">
        <name>heme b</name>
        <dbReference type="ChEBI" id="CHEBI:60344"/>
    </cofactor>
</comment>
<reference evidence="11 12" key="1">
    <citation type="submission" date="2023-08" db="EMBL/GenBank/DDBJ databases">
        <title>Black Yeasts Isolated from many extreme environments.</title>
        <authorList>
            <person name="Coleine C."/>
            <person name="Stajich J.E."/>
            <person name="Selbmann L."/>
        </authorList>
    </citation>
    <scope>NUCLEOTIDE SEQUENCE [LARGE SCALE GENOMIC DNA]</scope>
    <source>
        <strain evidence="11 12">CCFEE 5935</strain>
    </source>
</reference>